<dbReference type="PANTHER" id="PTHR31321">
    <property type="entry name" value="ACYL-COA THIOESTER HYDROLASE YBHC-RELATED"/>
    <property type="match status" value="1"/>
</dbReference>
<gene>
    <name evidence="10" type="ORF">V6N11_050767</name>
</gene>
<feature type="domain" description="Pectinesterase catalytic" evidence="9">
    <location>
        <begin position="56"/>
        <end position="340"/>
    </location>
</feature>
<dbReference type="SUPFAM" id="SSF51126">
    <property type="entry name" value="Pectin lyase-like"/>
    <property type="match status" value="1"/>
</dbReference>
<dbReference type="Pfam" id="PF01095">
    <property type="entry name" value="Pectinesterase"/>
    <property type="match status" value="1"/>
</dbReference>
<dbReference type="PROSITE" id="PS00503">
    <property type="entry name" value="PECTINESTERASE_2"/>
    <property type="match status" value="1"/>
</dbReference>
<dbReference type="EMBL" id="JBBPBN010000007">
    <property type="protein sequence ID" value="KAK9034610.1"/>
    <property type="molecule type" value="Genomic_DNA"/>
</dbReference>
<dbReference type="Proteomes" id="UP001396334">
    <property type="component" value="Unassembled WGS sequence"/>
</dbReference>
<keyword evidence="5 8" id="KW-0063">Aspartyl esterase</keyword>
<dbReference type="InterPro" id="IPR000070">
    <property type="entry name" value="Pectinesterase_cat"/>
</dbReference>
<evidence type="ECO:0000313" key="10">
    <source>
        <dbReference type="EMBL" id="KAK9034610.1"/>
    </source>
</evidence>
<dbReference type="PANTHER" id="PTHR31321:SF87">
    <property type="entry name" value="PECTINESTERASE 63-RELATED"/>
    <property type="match status" value="1"/>
</dbReference>
<comment type="catalytic activity">
    <reaction evidence="6 8">
        <text>[(1-&gt;4)-alpha-D-galacturonosyl methyl ester](n) + n H2O = [(1-&gt;4)-alpha-D-galacturonosyl](n) + n methanol + n H(+)</text>
        <dbReference type="Rhea" id="RHEA:22380"/>
        <dbReference type="Rhea" id="RHEA-COMP:14570"/>
        <dbReference type="Rhea" id="RHEA-COMP:14573"/>
        <dbReference type="ChEBI" id="CHEBI:15377"/>
        <dbReference type="ChEBI" id="CHEBI:15378"/>
        <dbReference type="ChEBI" id="CHEBI:17790"/>
        <dbReference type="ChEBI" id="CHEBI:140522"/>
        <dbReference type="ChEBI" id="CHEBI:140523"/>
        <dbReference type="EC" id="3.1.1.11"/>
    </reaction>
</comment>
<keyword evidence="4 8" id="KW-0378">Hydrolase</keyword>
<feature type="active site" evidence="7">
    <location>
        <position position="207"/>
    </location>
</feature>
<name>A0ABR2TBF8_9ROSI</name>
<evidence type="ECO:0000256" key="7">
    <source>
        <dbReference type="PROSITE-ProRule" id="PRU10040"/>
    </source>
</evidence>
<comment type="pathway">
    <text evidence="1 8">Glycan metabolism; pectin degradation; 2-dehydro-3-deoxy-D-gluconate from pectin: step 1/5.</text>
</comment>
<evidence type="ECO:0000256" key="8">
    <source>
        <dbReference type="RuleBase" id="RU000589"/>
    </source>
</evidence>
<keyword evidence="11" id="KW-1185">Reference proteome</keyword>
<evidence type="ECO:0000256" key="2">
    <source>
        <dbReference type="ARBA" id="ARBA00008891"/>
    </source>
</evidence>
<organism evidence="10 11">
    <name type="scientific">Hibiscus sabdariffa</name>
    <name type="common">roselle</name>
    <dbReference type="NCBI Taxonomy" id="183260"/>
    <lineage>
        <taxon>Eukaryota</taxon>
        <taxon>Viridiplantae</taxon>
        <taxon>Streptophyta</taxon>
        <taxon>Embryophyta</taxon>
        <taxon>Tracheophyta</taxon>
        <taxon>Spermatophyta</taxon>
        <taxon>Magnoliopsida</taxon>
        <taxon>eudicotyledons</taxon>
        <taxon>Gunneridae</taxon>
        <taxon>Pentapetalae</taxon>
        <taxon>rosids</taxon>
        <taxon>malvids</taxon>
        <taxon>Malvales</taxon>
        <taxon>Malvaceae</taxon>
        <taxon>Malvoideae</taxon>
        <taxon>Hibiscus</taxon>
    </lineage>
</organism>
<evidence type="ECO:0000256" key="5">
    <source>
        <dbReference type="ARBA" id="ARBA00023085"/>
    </source>
</evidence>
<evidence type="ECO:0000256" key="6">
    <source>
        <dbReference type="ARBA" id="ARBA00047928"/>
    </source>
</evidence>
<dbReference type="EC" id="3.1.1.11" evidence="3 8"/>
<evidence type="ECO:0000313" key="11">
    <source>
        <dbReference type="Proteomes" id="UP001396334"/>
    </source>
</evidence>
<evidence type="ECO:0000256" key="1">
    <source>
        <dbReference type="ARBA" id="ARBA00005184"/>
    </source>
</evidence>
<evidence type="ECO:0000256" key="4">
    <source>
        <dbReference type="ARBA" id="ARBA00022801"/>
    </source>
</evidence>
<dbReference type="InterPro" id="IPR011050">
    <property type="entry name" value="Pectin_lyase_fold/virulence"/>
</dbReference>
<dbReference type="InterPro" id="IPR012334">
    <property type="entry name" value="Pectin_lyas_fold"/>
</dbReference>
<comment type="similarity">
    <text evidence="2">Belongs to the pectinesterase family.</text>
</comment>
<evidence type="ECO:0000259" key="9">
    <source>
        <dbReference type="Pfam" id="PF01095"/>
    </source>
</evidence>
<comment type="caution">
    <text evidence="10">The sequence shown here is derived from an EMBL/GenBank/DDBJ whole genome shotgun (WGS) entry which is preliminary data.</text>
</comment>
<evidence type="ECO:0000256" key="3">
    <source>
        <dbReference type="ARBA" id="ARBA00013229"/>
    </source>
</evidence>
<protein>
    <recommendedName>
        <fullName evidence="3 8">Pectinesterase</fullName>
        <ecNumber evidence="3 8">3.1.1.11</ecNumber>
    </recommendedName>
</protein>
<sequence length="397" mass="43243">MVLFFAPVVLSQGSAQIPVEKSKVNAWFDSTIKPLKESAGTLDPDVAKAEAEPKIIKVKKGGGDFDTITKAIESVPIGNSKRVIISIAPGVYNEKITIDRNKPYVTLLGDPKNMPNVTFDGTAKKYGTVDSATVIALSSYFVAAYINIVNSAPQPDGKMVGAQAVALRVSGDRSAFYGVNLYGFQDTLCDDRGNHFFKDCNIRGTVDFIFGSGKSLYLNSEIYVEADPGLTVITAQARESESEDTGYSFVHGKVTGDAKGAFLGRAWKSSPRVVYAYSEMSKVVNPTGWSHNSQPERAKTVFYGEYKCTGEGASPSGREPFTKQLTEKEVQPFISLDFIGATKWKMNIINSRTMYPENLAISKEKAKEAAINVEVKEAISKVKAKEATTNVEEKEVM</sequence>
<accession>A0ABR2TBF8</accession>
<dbReference type="Gene3D" id="2.160.20.10">
    <property type="entry name" value="Single-stranded right-handed beta-helix, Pectin lyase-like"/>
    <property type="match status" value="1"/>
</dbReference>
<dbReference type="InterPro" id="IPR033131">
    <property type="entry name" value="Pectinesterase_Asp_AS"/>
</dbReference>
<reference evidence="10 11" key="1">
    <citation type="journal article" date="2024" name="G3 (Bethesda)">
        <title>Genome assembly of Hibiscus sabdariffa L. provides insights into metabolisms of medicinal natural products.</title>
        <authorList>
            <person name="Kim T."/>
        </authorList>
    </citation>
    <scope>NUCLEOTIDE SEQUENCE [LARGE SCALE GENOMIC DNA]</scope>
    <source>
        <strain evidence="10">TK-2024</strain>
        <tissue evidence="10">Old leaves</tissue>
    </source>
</reference>
<proteinExistence type="inferred from homology"/>